<organism evidence="15 16">
    <name type="scientific">Roseiflexus castenholzii (strain DSM 13941 / HLO8)</name>
    <dbReference type="NCBI Taxonomy" id="383372"/>
    <lineage>
        <taxon>Bacteria</taxon>
        <taxon>Bacillati</taxon>
        <taxon>Chloroflexota</taxon>
        <taxon>Chloroflexia</taxon>
        <taxon>Chloroflexales</taxon>
        <taxon>Roseiflexineae</taxon>
        <taxon>Roseiflexaceae</taxon>
        <taxon>Roseiflexus</taxon>
    </lineage>
</organism>
<feature type="binding site" evidence="13">
    <location>
        <position position="246"/>
    </location>
    <ligand>
        <name>K(+)</name>
        <dbReference type="ChEBI" id="CHEBI:29103"/>
    </ligand>
</feature>
<feature type="binding site" evidence="13">
    <location>
        <begin position="10"/>
        <end position="12"/>
    </location>
    <ligand>
        <name>substrate</name>
    </ligand>
</feature>
<keyword evidence="6 13" id="KW-0479">Metal-binding</keyword>
<dbReference type="GO" id="GO:0005829">
    <property type="term" value="C:cytosol"/>
    <property type="evidence" value="ECO:0007669"/>
    <property type="project" value="TreeGrafter"/>
</dbReference>
<comment type="caution">
    <text evidence="13">Lacks conserved residue(s) required for the propagation of feature annotation.</text>
</comment>
<keyword evidence="8 13" id="KW-0418">Kinase</keyword>
<feature type="binding site" evidence="13">
    <location>
        <position position="244"/>
    </location>
    <ligand>
        <name>K(+)</name>
        <dbReference type="ChEBI" id="CHEBI:29103"/>
    </ligand>
</feature>
<keyword evidence="11 13" id="KW-0630">Potassium</keyword>
<proteinExistence type="inferred from homology"/>
<dbReference type="PROSITE" id="PS00584">
    <property type="entry name" value="PFKB_KINASES_2"/>
    <property type="match status" value="1"/>
</dbReference>
<comment type="function">
    <text evidence="13">Catalyzes the phosphorylation of ribose at O-5 in a reaction requiring ATP and magnesium. The resulting D-ribose-5-phosphate can then be used either for sythesis of nucleotides, histidine, and tryptophan, or as a component of the pentose phosphate pathway.</text>
</comment>
<evidence type="ECO:0000256" key="11">
    <source>
        <dbReference type="ARBA" id="ARBA00022958"/>
    </source>
</evidence>
<evidence type="ECO:0000256" key="12">
    <source>
        <dbReference type="ARBA" id="ARBA00023277"/>
    </source>
</evidence>
<dbReference type="KEGG" id="rca:Rcas_3765"/>
<dbReference type="RefSeq" id="WP_012122227.1">
    <property type="nucleotide sequence ID" value="NC_009767.1"/>
</dbReference>
<dbReference type="AlphaFoldDB" id="A7NQF8"/>
<feature type="binding site" evidence="13">
    <location>
        <position position="280"/>
    </location>
    <ligand>
        <name>K(+)</name>
        <dbReference type="ChEBI" id="CHEBI:29103"/>
    </ligand>
</feature>
<dbReference type="InterPro" id="IPR029056">
    <property type="entry name" value="Ribokinase-like"/>
</dbReference>
<evidence type="ECO:0000256" key="13">
    <source>
        <dbReference type="HAMAP-Rule" id="MF_01987"/>
    </source>
</evidence>
<comment type="similarity">
    <text evidence="1">Belongs to the carbohydrate kinase pfkB family.</text>
</comment>
<evidence type="ECO:0000259" key="14">
    <source>
        <dbReference type="Pfam" id="PF00294"/>
    </source>
</evidence>
<keyword evidence="16" id="KW-1185">Reference proteome</keyword>
<feature type="binding site" evidence="13">
    <location>
        <begin position="249"/>
        <end position="250"/>
    </location>
    <ligand>
        <name>ATP</name>
        <dbReference type="ChEBI" id="CHEBI:30616"/>
    </ligand>
</feature>
<dbReference type="InterPro" id="IPR002173">
    <property type="entry name" value="Carboh/pur_kinase_PfkB_CS"/>
</dbReference>
<feature type="active site" description="Proton acceptor" evidence="13">
    <location>
        <position position="250"/>
    </location>
</feature>
<feature type="domain" description="Carbohydrate kinase PfkB" evidence="14">
    <location>
        <begin position="3"/>
        <end position="292"/>
    </location>
</feature>
<feature type="binding site" evidence="13">
    <location>
        <position position="250"/>
    </location>
    <ligand>
        <name>substrate</name>
    </ligand>
</feature>
<evidence type="ECO:0000256" key="8">
    <source>
        <dbReference type="ARBA" id="ARBA00022777"/>
    </source>
</evidence>
<dbReference type="PRINTS" id="PR00990">
    <property type="entry name" value="RIBOKINASE"/>
</dbReference>
<evidence type="ECO:0000256" key="5">
    <source>
        <dbReference type="ARBA" id="ARBA00022679"/>
    </source>
</evidence>
<dbReference type="STRING" id="383372.Rcas_3765"/>
<evidence type="ECO:0000256" key="9">
    <source>
        <dbReference type="ARBA" id="ARBA00022840"/>
    </source>
</evidence>
<evidence type="ECO:0000256" key="1">
    <source>
        <dbReference type="ARBA" id="ARBA00005380"/>
    </source>
</evidence>
<comment type="pathway">
    <text evidence="13">Carbohydrate metabolism; D-ribose degradation; D-ribose 5-phosphate from beta-D-ribopyranose: step 2/2.</text>
</comment>
<comment type="subunit">
    <text evidence="13">Homodimer.</text>
</comment>
<dbReference type="InterPro" id="IPR011611">
    <property type="entry name" value="PfkB_dom"/>
</dbReference>
<keyword evidence="12 13" id="KW-0119">Carbohydrate metabolism</keyword>
<keyword evidence="7 13" id="KW-0547">Nucleotide-binding</keyword>
<dbReference type="EC" id="2.7.1.15" evidence="2 13"/>
<dbReference type="Proteomes" id="UP000000263">
    <property type="component" value="Chromosome"/>
</dbReference>
<accession>A7NQF8</accession>
<keyword evidence="5 13" id="KW-0808">Transferase</keyword>
<evidence type="ECO:0000256" key="3">
    <source>
        <dbReference type="ARBA" id="ARBA00016943"/>
    </source>
</evidence>
<feature type="binding site" evidence="13">
    <location>
        <position position="283"/>
    </location>
    <ligand>
        <name>K(+)</name>
        <dbReference type="ChEBI" id="CHEBI:29103"/>
    </ligand>
</feature>
<comment type="cofactor">
    <cofactor evidence="13">
        <name>Mg(2+)</name>
        <dbReference type="ChEBI" id="CHEBI:18420"/>
    </cofactor>
    <text evidence="13">Requires a divalent cation, most likely magnesium in vivo, as an electrophilic catalyst to aid phosphoryl group transfer. It is the chelate of the metal and the nucleotide that is the actual substrate.</text>
</comment>
<dbReference type="NCBIfam" id="TIGR02152">
    <property type="entry name" value="D_ribokin_bact"/>
    <property type="match status" value="1"/>
</dbReference>
<dbReference type="HOGENOM" id="CLU_027634_2_0_0"/>
<dbReference type="GO" id="GO:0046872">
    <property type="term" value="F:metal ion binding"/>
    <property type="evidence" value="ECO:0007669"/>
    <property type="project" value="UniProtKB-KW"/>
</dbReference>
<dbReference type="HAMAP" id="MF_01987">
    <property type="entry name" value="Ribokinase"/>
    <property type="match status" value="1"/>
</dbReference>
<name>A7NQF8_ROSCS</name>
<evidence type="ECO:0000256" key="6">
    <source>
        <dbReference type="ARBA" id="ARBA00022723"/>
    </source>
</evidence>
<keyword evidence="10 13" id="KW-0460">Magnesium</keyword>
<feature type="binding site" evidence="13">
    <location>
        <position position="285"/>
    </location>
    <ligand>
        <name>K(+)</name>
        <dbReference type="ChEBI" id="CHEBI:29103"/>
    </ligand>
</feature>
<dbReference type="CDD" id="cd01174">
    <property type="entry name" value="ribokinase"/>
    <property type="match status" value="1"/>
</dbReference>
<dbReference type="Gene3D" id="3.40.1190.20">
    <property type="match status" value="1"/>
</dbReference>
<dbReference type="GO" id="GO:0019303">
    <property type="term" value="P:D-ribose catabolic process"/>
    <property type="evidence" value="ECO:0007669"/>
    <property type="project" value="UniProtKB-UniRule"/>
</dbReference>
<feature type="binding site" evidence="13">
    <location>
        <position position="182"/>
    </location>
    <ligand>
        <name>ATP</name>
        <dbReference type="ChEBI" id="CHEBI:30616"/>
    </ligand>
</feature>
<sequence>MTIVVFGSINMDLVVRTPRLPAPGETLTGHSFFTAPGGKGANQAVACARLDAPTRMVGRVGDDLFGEQLRHSLRSFGVQDDGVLTTPGPSGVALIAVDDAAENTIVIVPGANGAVGSEDMPRLERALDGARALLLQLETPLATVAAAARAGRARGATVILDPAPALPLPDELYALADILTPNESEATTLTGIPVHDEQSAAAAARALRARGARTVIIKLGARGALAADANGVRFWPAFTVTAVDTVAAGDAFNGGLAVALSEGRPFEEAIRWGLAAGALSVTKHGAQPSMPDRAELLALSGVRG</sequence>
<dbReference type="InterPro" id="IPR011877">
    <property type="entry name" value="Ribokinase"/>
</dbReference>
<keyword evidence="4 13" id="KW-0963">Cytoplasm</keyword>
<protein>
    <recommendedName>
        <fullName evidence="3 13">Ribokinase</fullName>
        <shortName evidence="13">RK</shortName>
        <ecNumber evidence="2 13">2.7.1.15</ecNumber>
    </recommendedName>
</protein>
<gene>
    <name evidence="13" type="primary">rbsK</name>
    <name evidence="15" type="ordered locus">Rcas_3765</name>
</gene>
<dbReference type="OrthoDB" id="9775849at2"/>
<feature type="binding site" evidence="13">
    <location>
        <begin position="218"/>
        <end position="223"/>
    </location>
    <ligand>
        <name>ATP</name>
        <dbReference type="ChEBI" id="CHEBI:30616"/>
    </ligand>
</feature>
<reference evidence="15 16" key="1">
    <citation type="submission" date="2007-08" db="EMBL/GenBank/DDBJ databases">
        <title>Complete sequence of Roseiflexus castenholzii DSM 13941.</title>
        <authorList>
            <consortium name="US DOE Joint Genome Institute"/>
            <person name="Copeland A."/>
            <person name="Lucas S."/>
            <person name="Lapidus A."/>
            <person name="Barry K."/>
            <person name="Glavina del Rio T."/>
            <person name="Dalin E."/>
            <person name="Tice H."/>
            <person name="Pitluck S."/>
            <person name="Thompson L.S."/>
            <person name="Brettin T."/>
            <person name="Bruce D."/>
            <person name="Detter J.C."/>
            <person name="Han C."/>
            <person name="Tapia R."/>
            <person name="Schmutz J."/>
            <person name="Larimer F."/>
            <person name="Land M."/>
            <person name="Hauser L."/>
            <person name="Kyrpides N."/>
            <person name="Mikhailova N."/>
            <person name="Bryant D.A."/>
            <person name="Hanada S."/>
            <person name="Tsukatani Y."/>
            <person name="Richardson P."/>
        </authorList>
    </citation>
    <scope>NUCLEOTIDE SEQUENCE [LARGE SCALE GENOMIC DNA]</scope>
    <source>
        <strain evidence="16">DSM 13941 / HLO8</strain>
    </source>
</reference>
<evidence type="ECO:0000313" key="16">
    <source>
        <dbReference type="Proteomes" id="UP000000263"/>
    </source>
</evidence>
<dbReference type="eggNOG" id="COG0524">
    <property type="taxonomic scope" value="Bacteria"/>
</dbReference>
<evidence type="ECO:0000256" key="2">
    <source>
        <dbReference type="ARBA" id="ARBA00012035"/>
    </source>
</evidence>
<evidence type="ECO:0000256" key="4">
    <source>
        <dbReference type="ARBA" id="ARBA00022490"/>
    </source>
</evidence>
<feature type="binding site" evidence="13">
    <location>
        <begin position="38"/>
        <end position="42"/>
    </location>
    <ligand>
        <name>substrate</name>
    </ligand>
</feature>
<dbReference type="GO" id="GO:0004747">
    <property type="term" value="F:ribokinase activity"/>
    <property type="evidence" value="ECO:0007669"/>
    <property type="project" value="UniProtKB-UniRule"/>
</dbReference>
<dbReference type="EMBL" id="CP000804">
    <property type="protein sequence ID" value="ABU59804.1"/>
    <property type="molecule type" value="Genomic_DNA"/>
</dbReference>
<dbReference type="GO" id="GO:0005524">
    <property type="term" value="F:ATP binding"/>
    <property type="evidence" value="ECO:0007669"/>
    <property type="project" value="UniProtKB-UniRule"/>
</dbReference>
<evidence type="ECO:0000256" key="10">
    <source>
        <dbReference type="ARBA" id="ARBA00022842"/>
    </source>
</evidence>
<dbReference type="FunFam" id="3.40.1190.20:FF:000012">
    <property type="entry name" value="Ribokinase"/>
    <property type="match status" value="1"/>
</dbReference>
<keyword evidence="9 13" id="KW-0067">ATP-binding</keyword>
<dbReference type="InterPro" id="IPR002139">
    <property type="entry name" value="Ribo/fructo_kinase"/>
</dbReference>
<evidence type="ECO:0000256" key="7">
    <source>
        <dbReference type="ARBA" id="ARBA00022741"/>
    </source>
</evidence>
<comment type="catalytic activity">
    <reaction evidence="13">
        <text>D-ribose + ATP = D-ribose 5-phosphate + ADP + H(+)</text>
        <dbReference type="Rhea" id="RHEA:13697"/>
        <dbReference type="ChEBI" id="CHEBI:15378"/>
        <dbReference type="ChEBI" id="CHEBI:30616"/>
        <dbReference type="ChEBI" id="CHEBI:47013"/>
        <dbReference type="ChEBI" id="CHEBI:78346"/>
        <dbReference type="ChEBI" id="CHEBI:456216"/>
        <dbReference type="EC" id="2.7.1.15"/>
    </reaction>
</comment>
<comment type="activity regulation">
    <text evidence="13">Activated by a monovalent cation that binds near, but not in, the active site. The most likely occupant of the site in vivo is potassium. Ion binding induces a conformational change that may alter substrate affinity.</text>
</comment>
<dbReference type="Pfam" id="PF00294">
    <property type="entry name" value="PfkB"/>
    <property type="match status" value="1"/>
</dbReference>
<dbReference type="PANTHER" id="PTHR10584">
    <property type="entry name" value="SUGAR KINASE"/>
    <property type="match status" value="1"/>
</dbReference>
<comment type="subcellular location">
    <subcellularLocation>
        <location evidence="13">Cytoplasm</location>
    </subcellularLocation>
</comment>
<evidence type="ECO:0000313" key="15">
    <source>
        <dbReference type="EMBL" id="ABU59804.1"/>
    </source>
</evidence>
<dbReference type="SUPFAM" id="SSF53613">
    <property type="entry name" value="Ribokinase-like"/>
    <property type="match status" value="1"/>
</dbReference>
<comment type="similarity">
    <text evidence="13">Belongs to the carbohydrate kinase PfkB family. Ribokinase subfamily.</text>
</comment>
<feature type="binding site" evidence="13">
    <location>
        <position position="289"/>
    </location>
    <ligand>
        <name>K(+)</name>
        <dbReference type="ChEBI" id="CHEBI:29103"/>
    </ligand>
</feature>
<dbReference type="UniPathway" id="UPA00916">
    <property type="reaction ID" value="UER00889"/>
</dbReference>
<feature type="binding site" evidence="13">
    <location>
        <position position="138"/>
    </location>
    <ligand>
        <name>substrate</name>
    </ligand>
</feature>
<dbReference type="PANTHER" id="PTHR10584:SF166">
    <property type="entry name" value="RIBOKINASE"/>
    <property type="match status" value="1"/>
</dbReference>